<sequence>MKRVKVLLFLTSLMLVMTAFVSSVSAATIGQQLLNPESGWKRFQDNDPNIKYGGSGWFRNDSIDMITPTSGDHTVRFNFSGDKIRILAYSWSNRAKHKISIDGGTPVEYANNLTGGSMVVDALAYEKTGLSKGVHTVEITRGSTGIMTISAIDIDQNSELSKYDPTVLQKDIAMDIQAPQTTVAGGTTFTTYAIVKNAKDLYAEDVKVKYDTNLFEFVKAEPASTGLHIYYEKQEAPGDLRFIVASNGEKYGVNGEAQLLKLTFKAKNTPGKGKIDIATGLVADSKGTEVEATVDGEEITVTGGFDADVNGDGKYSLGDVAIAGFHHSKDKAQWTNPKSDVDKNDKVEDGDLALIVQKILNP</sequence>
<dbReference type="AlphaFoldDB" id="A0A0U5AZA5"/>
<gene>
    <name evidence="2" type="ORF">CB4_01792</name>
</gene>
<dbReference type="CDD" id="cd08547">
    <property type="entry name" value="Type_II_cohesin"/>
    <property type="match status" value="1"/>
</dbReference>
<proteinExistence type="predicted"/>
<dbReference type="GO" id="GO:0000272">
    <property type="term" value="P:polysaccharide catabolic process"/>
    <property type="evidence" value="ECO:0007669"/>
    <property type="project" value="InterPro"/>
</dbReference>
<dbReference type="SUPFAM" id="SSF49384">
    <property type="entry name" value="Carbohydrate-binding domain"/>
    <property type="match status" value="1"/>
</dbReference>
<evidence type="ECO:0000259" key="1">
    <source>
        <dbReference type="Pfam" id="PF00963"/>
    </source>
</evidence>
<dbReference type="InterPro" id="IPR002102">
    <property type="entry name" value="Cohesin_dom"/>
</dbReference>
<dbReference type="InterPro" id="IPR018247">
    <property type="entry name" value="EF_Hand_1_Ca_BS"/>
</dbReference>
<dbReference type="GO" id="GO:0030246">
    <property type="term" value="F:carbohydrate binding"/>
    <property type="evidence" value="ECO:0007669"/>
    <property type="project" value="InterPro"/>
</dbReference>
<dbReference type="EMBL" id="AP017312">
    <property type="protein sequence ID" value="BAU27618.1"/>
    <property type="molecule type" value="Genomic_DNA"/>
</dbReference>
<dbReference type="Gene3D" id="2.60.40.680">
    <property type="match status" value="1"/>
</dbReference>
<dbReference type="InterPro" id="IPR036439">
    <property type="entry name" value="Dockerin_dom_sf"/>
</dbReference>
<dbReference type="Pfam" id="PF00963">
    <property type="entry name" value="Cohesin"/>
    <property type="match status" value="1"/>
</dbReference>
<dbReference type="PROSITE" id="PS00018">
    <property type="entry name" value="EF_HAND_1"/>
    <property type="match status" value="1"/>
</dbReference>
<name>A0A0U5AZA5_9BACL</name>
<accession>A0A0U5AZA5</accession>
<dbReference type="Gene3D" id="2.60.120.260">
    <property type="entry name" value="Galactose-binding domain-like"/>
    <property type="match status" value="1"/>
</dbReference>
<dbReference type="Proteomes" id="UP000217696">
    <property type="component" value="Chromosome"/>
</dbReference>
<evidence type="ECO:0000313" key="3">
    <source>
        <dbReference type="Proteomes" id="UP000217696"/>
    </source>
</evidence>
<protein>
    <recommendedName>
        <fullName evidence="1">Cohesin domain-containing protein</fullName>
    </recommendedName>
</protein>
<keyword evidence="3" id="KW-1185">Reference proteome</keyword>
<dbReference type="InterPro" id="IPR008965">
    <property type="entry name" value="CBM2/CBM3_carb-bd_dom_sf"/>
</dbReference>
<evidence type="ECO:0000313" key="2">
    <source>
        <dbReference type="EMBL" id="BAU27618.1"/>
    </source>
</evidence>
<dbReference type="RefSeq" id="WP_146226555.1">
    <property type="nucleotide sequence ID" value="NZ_AP017312.1"/>
</dbReference>
<dbReference type="Gene3D" id="1.10.1330.10">
    <property type="entry name" value="Dockerin domain"/>
    <property type="match status" value="1"/>
</dbReference>
<organism evidence="2 3">
    <name type="scientific">Aneurinibacillus soli</name>
    <dbReference type="NCBI Taxonomy" id="1500254"/>
    <lineage>
        <taxon>Bacteria</taxon>
        <taxon>Bacillati</taxon>
        <taxon>Bacillota</taxon>
        <taxon>Bacilli</taxon>
        <taxon>Bacillales</taxon>
        <taxon>Paenibacillaceae</taxon>
        <taxon>Aneurinibacillus group</taxon>
        <taxon>Aneurinibacillus</taxon>
    </lineage>
</organism>
<dbReference type="KEGG" id="asoc:CB4_01792"/>
<feature type="domain" description="Cohesin" evidence="1">
    <location>
        <begin position="177"/>
        <end position="292"/>
    </location>
</feature>
<reference evidence="2 3" key="1">
    <citation type="submission" date="2015-12" db="EMBL/GenBank/DDBJ databases">
        <title>Genome sequence of Aneurinibacillus soli.</title>
        <authorList>
            <person name="Lee J.S."/>
            <person name="Lee K.C."/>
            <person name="Kim K.K."/>
            <person name="Lee B.W."/>
        </authorList>
    </citation>
    <scope>NUCLEOTIDE SEQUENCE [LARGE SCALE GENOMIC DNA]</scope>
    <source>
        <strain evidence="2 3">CB4</strain>
    </source>
</reference>
<dbReference type="OrthoDB" id="1937631at2"/>